<feature type="transmembrane region" description="Helical" evidence="1">
    <location>
        <begin position="117"/>
        <end position="139"/>
    </location>
</feature>
<name>A0A170PN65_9ZZZZ</name>
<keyword evidence="1" id="KW-0812">Transmembrane</keyword>
<feature type="transmembrane region" description="Helical" evidence="1">
    <location>
        <begin position="64"/>
        <end position="84"/>
    </location>
</feature>
<organism evidence="2">
    <name type="scientific">hydrothermal vent metagenome</name>
    <dbReference type="NCBI Taxonomy" id="652676"/>
    <lineage>
        <taxon>unclassified sequences</taxon>
        <taxon>metagenomes</taxon>
        <taxon>ecological metagenomes</taxon>
    </lineage>
</organism>
<evidence type="ECO:0000313" key="2">
    <source>
        <dbReference type="EMBL" id="CUS43752.1"/>
    </source>
</evidence>
<feature type="transmembrane region" description="Helical" evidence="1">
    <location>
        <begin position="16"/>
        <end position="33"/>
    </location>
</feature>
<accession>A0A170PN65</accession>
<dbReference type="EMBL" id="CZQE01000081">
    <property type="protein sequence ID" value="CUS43752.1"/>
    <property type="molecule type" value="Genomic_DNA"/>
</dbReference>
<gene>
    <name evidence="2" type="ORF">MGWOODY_Smn2970</name>
</gene>
<protein>
    <submittedName>
        <fullName evidence="2">Uncharacterized protein</fullName>
    </submittedName>
</protein>
<evidence type="ECO:0000256" key="1">
    <source>
        <dbReference type="SAM" id="Phobius"/>
    </source>
</evidence>
<reference evidence="2" key="1">
    <citation type="submission" date="2015-10" db="EMBL/GenBank/DDBJ databases">
        <authorList>
            <person name="Gilbert D.G."/>
        </authorList>
    </citation>
    <scope>NUCLEOTIDE SEQUENCE</scope>
</reference>
<feature type="transmembrane region" description="Helical" evidence="1">
    <location>
        <begin position="91"/>
        <end position="111"/>
    </location>
</feature>
<keyword evidence="1" id="KW-0472">Membrane</keyword>
<dbReference type="AlphaFoldDB" id="A0A170PN65"/>
<proteinExistence type="predicted"/>
<keyword evidence="1" id="KW-1133">Transmembrane helix</keyword>
<sequence>MVAGGSASNPLSGCDAMLIMLPLTLLGVGYLIYQIFAGATLALPIALGIGAGFGASHLGCPPLLAVAIGLLVFLAVIGTSRFAALNLASPYARAGLAALFAIPAALAGYSVAHALGWFAGGTGIIAGLVGAALCAAIAAHRLMRPAI</sequence>